<accession>A0ABD1M4J5</accession>
<evidence type="ECO:0000313" key="5">
    <source>
        <dbReference type="EMBL" id="KAL2330700.1"/>
    </source>
</evidence>
<dbReference type="Gene3D" id="1.20.58.120">
    <property type="entry name" value="BAG domain"/>
    <property type="match status" value="1"/>
</dbReference>
<sequence>MEWEMRPGGMFVQRRQEPTADANANANANSVMINITVAHASSLHHLFLATHSTFWDVKRLLVHKTGLQPEEQRLFFRGEEKDNEGHLHNEGVMDRSKLLLLEDAASEERKLEEIRKHNEMLKASEAVAGVRAEVDKLAERVSALEVAVDGGTRVADKEFLTSTELLMRQLLKLDGIEAEGEAKLQRKAEVRRVQNFVDTLDSLKARNSNPYASIGKAVSVATRWETFDSGMGSLNAPTSISSSRDVTQDWERHD</sequence>
<dbReference type="PROSITE" id="PS50053">
    <property type="entry name" value="UBIQUITIN_2"/>
    <property type="match status" value="1"/>
</dbReference>
<gene>
    <name evidence="5" type="ORF">Fmac_018281</name>
</gene>
<dbReference type="Proteomes" id="UP001603857">
    <property type="component" value="Unassembled WGS sequence"/>
</dbReference>
<proteinExistence type="predicted"/>
<feature type="domain" description="BAG" evidence="4">
    <location>
        <begin position="126"/>
        <end position="204"/>
    </location>
</feature>
<evidence type="ECO:0008006" key="7">
    <source>
        <dbReference type="Google" id="ProtNLM"/>
    </source>
</evidence>
<keyword evidence="6" id="KW-1185">Reference proteome</keyword>
<evidence type="ECO:0000256" key="1">
    <source>
        <dbReference type="ARBA" id="ARBA00023186"/>
    </source>
</evidence>
<dbReference type="GO" id="GO:0005737">
    <property type="term" value="C:cytoplasm"/>
    <property type="evidence" value="ECO:0007669"/>
    <property type="project" value="UniProtKB-ARBA"/>
</dbReference>
<dbReference type="PROSITE" id="PS51035">
    <property type="entry name" value="BAG"/>
    <property type="match status" value="1"/>
</dbReference>
<name>A0ABD1M4J5_9FABA</name>
<dbReference type="InterPro" id="IPR039773">
    <property type="entry name" value="BAG_chaperone_regulator"/>
</dbReference>
<dbReference type="Gene3D" id="3.10.20.90">
    <property type="entry name" value="Phosphatidylinositol 3-kinase Catalytic Subunit, Chain A, domain 1"/>
    <property type="match status" value="1"/>
</dbReference>
<dbReference type="SUPFAM" id="SSF54236">
    <property type="entry name" value="Ubiquitin-like"/>
    <property type="match status" value="1"/>
</dbReference>
<dbReference type="Pfam" id="PF02179">
    <property type="entry name" value="BAG"/>
    <property type="match status" value="1"/>
</dbReference>
<feature type="domain" description="Ubiquitin-like" evidence="3">
    <location>
        <begin position="31"/>
        <end position="101"/>
    </location>
</feature>
<feature type="region of interest" description="Disordered" evidence="2">
    <location>
        <begin position="235"/>
        <end position="254"/>
    </location>
</feature>
<comment type="caution">
    <text evidence="5">The sequence shown here is derived from an EMBL/GenBank/DDBJ whole genome shotgun (WGS) entry which is preliminary data.</text>
</comment>
<reference evidence="5 6" key="1">
    <citation type="submission" date="2024-08" db="EMBL/GenBank/DDBJ databases">
        <title>Insights into the chromosomal genome structure of Flemingia macrophylla.</title>
        <authorList>
            <person name="Ding Y."/>
            <person name="Zhao Y."/>
            <person name="Bi W."/>
            <person name="Wu M."/>
            <person name="Zhao G."/>
            <person name="Gong Y."/>
            <person name="Li W."/>
            <person name="Zhang P."/>
        </authorList>
    </citation>
    <scope>NUCLEOTIDE SEQUENCE [LARGE SCALE GENOMIC DNA]</scope>
    <source>
        <strain evidence="5">DYQJB</strain>
        <tissue evidence="5">Leaf</tissue>
    </source>
</reference>
<dbReference type="PANTHER" id="PTHR12329:SF40">
    <property type="entry name" value="BAG FAMILY MOLECULAR CHAPERONE REGULATOR 4"/>
    <property type="match status" value="1"/>
</dbReference>
<evidence type="ECO:0000259" key="4">
    <source>
        <dbReference type="PROSITE" id="PS51035"/>
    </source>
</evidence>
<dbReference type="InterPro" id="IPR029071">
    <property type="entry name" value="Ubiquitin-like_domsf"/>
</dbReference>
<dbReference type="InterPro" id="IPR036533">
    <property type="entry name" value="BAG_dom_sf"/>
</dbReference>
<dbReference type="EMBL" id="JBGMDY010000006">
    <property type="protein sequence ID" value="KAL2330700.1"/>
    <property type="molecule type" value="Genomic_DNA"/>
</dbReference>
<dbReference type="AlphaFoldDB" id="A0ABD1M4J5"/>
<evidence type="ECO:0000313" key="6">
    <source>
        <dbReference type="Proteomes" id="UP001603857"/>
    </source>
</evidence>
<evidence type="ECO:0000259" key="3">
    <source>
        <dbReference type="PROSITE" id="PS50053"/>
    </source>
</evidence>
<dbReference type="SMART" id="SM00264">
    <property type="entry name" value="BAG"/>
    <property type="match status" value="1"/>
</dbReference>
<feature type="compositionally biased region" description="Polar residues" evidence="2">
    <location>
        <begin position="235"/>
        <end position="245"/>
    </location>
</feature>
<protein>
    <recommendedName>
        <fullName evidence="7">BAG family molecular chaperone regulator 4</fullName>
    </recommendedName>
</protein>
<organism evidence="5 6">
    <name type="scientific">Flemingia macrophylla</name>
    <dbReference type="NCBI Taxonomy" id="520843"/>
    <lineage>
        <taxon>Eukaryota</taxon>
        <taxon>Viridiplantae</taxon>
        <taxon>Streptophyta</taxon>
        <taxon>Embryophyta</taxon>
        <taxon>Tracheophyta</taxon>
        <taxon>Spermatophyta</taxon>
        <taxon>Magnoliopsida</taxon>
        <taxon>eudicotyledons</taxon>
        <taxon>Gunneridae</taxon>
        <taxon>Pentapetalae</taxon>
        <taxon>rosids</taxon>
        <taxon>fabids</taxon>
        <taxon>Fabales</taxon>
        <taxon>Fabaceae</taxon>
        <taxon>Papilionoideae</taxon>
        <taxon>50 kb inversion clade</taxon>
        <taxon>NPAAA clade</taxon>
        <taxon>indigoferoid/millettioid clade</taxon>
        <taxon>Phaseoleae</taxon>
        <taxon>Flemingia</taxon>
    </lineage>
</organism>
<dbReference type="SUPFAM" id="SSF63491">
    <property type="entry name" value="BAG domain"/>
    <property type="match status" value="1"/>
</dbReference>
<evidence type="ECO:0000256" key="2">
    <source>
        <dbReference type="SAM" id="MobiDB-lite"/>
    </source>
</evidence>
<keyword evidence="1" id="KW-0143">Chaperone</keyword>
<dbReference type="InterPro" id="IPR003103">
    <property type="entry name" value="BAG_domain"/>
</dbReference>
<dbReference type="InterPro" id="IPR000626">
    <property type="entry name" value="Ubiquitin-like_dom"/>
</dbReference>
<dbReference type="PANTHER" id="PTHR12329">
    <property type="entry name" value="BCL2-ASSOCIATED ATHANOGENE"/>
    <property type="match status" value="1"/>
</dbReference>